<dbReference type="Proteomes" id="UP000189796">
    <property type="component" value="Chromosome I"/>
</dbReference>
<gene>
    <name evidence="2" type="ORF">SAMN05443248_3769</name>
</gene>
<accession>A0A1M5QE55</accession>
<evidence type="ECO:0000256" key="1">
    <source>
        <dbReference type="SAM" id="SignalP"/>
    </source>
</evidence>
<name>A0A1M5QE55_9BRAD</name>
<sequence length="77" mass="8311">MSKLERFSAALIAVAMFATPAMARQHHAKSWHDKNGANIQASQVVNVGGKHCIRAPDVGAFASAPYAQPPCEPAYRY</sequence>
<dbReference type="AlphaFoldDB" id="A0A1M5QE55"/>
<organism evidence="2 3">
    <name type="scientific">Bradyrhizobium erythrophlei</name>
    <dbReference type="NCBI Taxonomy" id="1437360"/>
    <lineage>
        <taxon>Bacteria</taxon>
        <taxon>Pseudomonadati</taxon>
        <taxon>Pseudomonadota</taxon>
        <taxon>Alphaproteobacteria</taxon>
        <taxon>Hyphomicrobiales</taxon>
        <taxon>Nitrobacteraceae</taxon>
        <taxon>Bradyrhizobium</taxon>
    </lineage>
</organism>
<keyword evidence="1" id="KW-0732">Signal</keyword>
<feature type="chain" id="PRO_5011957361" evidence="1">
    <location>
        <begin position="24"/>
        <end position="77"/>
    </location>
</feature>
<evidence type="ECO:0000313" key="3">
    <source>
        <dbReference type="Proteomes" id="UP000189796"/>
    </source>
</evidence>
<dbReference type="EMBL" id="LT670817">
    <property type="protein sequence ID" value="SHH12445.1"/>
    <property type="molecule type" value="Genomic_DNA"/>
</dbReference>
<reference evidence="2 3" key="1">
    <citation type="submission" date="2016-11" db="EMBL/GenBank/DDBJ databases">
        <authorList>
            <person name="Jaros S."/>
            <person name="Januszkiewicz K."/>
            <person name="Wedrychowicz H."/>
        </authorList>
    </citation>
    <scope>NUCLEOTIDE SEQUENCE [LARGE SCALE GENOMIC DNA]</scope>
    <source>
        <strain evidence="2 3">GAS138</strain>
    </source>
</reference>
<protein>
    <submittedName>
        <fullName evidence="2">Uncharacterized protein</fullName>
    </submittedName>
</protein>
<evidence type="ECO:0000313" key="2">
    <source>
        <dbReference type="EMBL" id="SHH12445.1"/>
    </source>
</evidence>
<feature type="signal peptide" evidence="1">
    <location>
        <begin position="1"/>
        <end position="23"/>
    </location>
</feature>
<proteinExistence type="predicted"/>